<dbReference type="REBASE" id="7128">
    <property type="entry name" value="Bce14579ORF4459P"/>
</dbReference>
<name>Q817S4_BACCR</name>
<dbReference type="EMBL" id="AE016877">
    <property type="protein sequence ID" value="AAP11370.1"/>
    <property type="molecule type" value="Genomic_DNA"/>
</dbReference>
<dbReference type="SUPFAM" id="SSF52540">
    <property type="entry name" value="P-loop containing nucleoside triphosphate hydrolases"/>
    <property type="match status" value="1"/>
</dbReference>
<evidence type="ECO:0000256" key="8">
    <source>
        <dbReference type="ARBA" id="ARBA00022801"/>
    </source>
</evidence>
<evidence type="ECO:0000259" key="11">
    <source>
        <dbReference type="PROSITE" id="PS51192"/>
    </source>
</evidence>
<dbReference type="CDD" id="cd22332">
    <property type="entry name" value="HsdR_N"/>
    <property type="match status" value="1"/>
</dbReference>
<evidence type="ECO:0000256" key="3">
    <source>
        <dbReference type="ARBA" id="ARBA00012654"/>
    </source>
</evidence>
<sequence>MTQIPHNDEAEVERRLIEVLGEGHNQWNYRPDLKSEEDLWKNLRQKITQNNLSEIGEHPISDKEFDIIKTELLSKTRTPFDAARWLKGENGISRITIEREDVSLGSMSLVLYSNQDIGGGISTYEVVHQIAKQKVNVDGRDRRFDVTLLINGLPIVQIELKQVSAKDGVFQAYNQIKKYAEEGMFRNNIFSTLQLFVISNEQTTRYFANTMPKDMHKKFIFSWRTTDNRKVDNLYEFVKQVLNIPDAHRLIANYTIVSEDQDNKALMVLHPYQIHAIEALFTSTTKHESGYVWHATGSGKTLTSFVSTKLLARKPGVDRTIMLIDRKDLDNQTTTEFTKFASEFNTGISSGNAKSNSLIVGTGSAKELSDTLLSDANSNTVIITTRQKLEAALRYAQRQEEQKGTHRFKELLGQHIVFVVDECHRALSAEGMEEIKRFFPNSTWFGFTGTPIFDVNKKQAKGRLARTTRDQYGEVLHTYTIKNALDDGAVLGFQVEHEDTIEPVSLNNYIFAQMRQNEKYAHFSDDEINGIIDQMDGIEKGSIS</sequence>
<evidence type="ECO:0000256" key="5">
    <source>
        <dbReference type="ARBA" id="ARBA00022741"/>
    </source>
</evidence>
<dbReference type="PROSITE" id="PS51192">
    <property type="entry name" value="HELICASE_ATP_BIND_1"/>
    <property type="match status" value="1"/>
</dbReference>
<evidence type="ECO:0000256" key="6">
    <source>
        <dbReference type="ARBA" id="ARBA00022747"/>
    </source>
</evidence>
<dbReference type="InterPro" id="IPR007409">
    <property type="entry name" value="Restrct_endonuc_type1_HsdR_N"/>
</dbReference>
<protein>
    <recommendedName>
        <fullName evidence="3">type I site-specific deoxyribonuclease</fullName>
        <ecNumber evidence="3">3.1.21.3</ecNumber>
    </recommendedName>
</protein>
<dbReference type="GO" id="GO:0005524">
    <property type="term" value="F:ATP binding"/>
    <property type="evidence" value="ECO:0007669"/>
    <property type="project" value="UniProtKB-KW"/>
</dbReference>
<proteinExistence type="inferred from homology"/>
<evidence type="ECO:0000256" key="1">
    <source>
        <dbReference type="ARBA" id="ARBA00000851"/>
    </source>
</evidence>
<dbReference type="AlphaFoldDB" id="Q817S4"/>
<keyword evidence="6" id="KW-0680">Restriction system</keyword>
<dbReference type="Proteomes" id="UP000001417">
    <property type="component" value="Chromosome"/>
</dbReference>
<evidence type="ECO:0000313" key="12">
    <source>
        <dbReference type="EMBL" id="AAP11370.1"/>
    </source>
</evidence>
<evidence type="ECO:0000256" key="10">
    <source>
        <dbReference type="ARBA" id="ARBA00023125"/>
    </source>
</evidence>
<organism evidence="12 13">
    <name type="scientific">Bacillus cereus (strain ATCC 14579 / DSM 31 / CCUG 7414 / JCM 2152 / NBRC 15305 / NCIMB 9373 / NCTC 2599 / NRRL B-3711)</name>
    <dbReference type="NCBI Taxonomy" id="226900"/>
    <lineage>
        <taxon>Bacteria</taxon>
        <taxon>Bacillati</taxon>
        <taxon>Bacillota</taxon>
        <taxon>Bacilli</taxon>
        <taxon>Bacillales</taxon>
        <taxon>Bacillaceae</taxon>
        <taxon>Bacillus</taxon>
        <taxon>Bacillus cereus group</taxon>
    </lineage>
</organism>
<dbReference type="GO" id="GO:0009307">
    <property type="term" value="P:DNA restriction-modification system"/>
    <property type="evidence" value="ECO:0007669"/>
    <property type="project" value="UniProtKB-KW"/>
</dbReference>
<dbReference type="Gene3D" id="3.90.1570.50">
    <property type="match status" value="1"/>
</dbReference>
<dbReference type="GO" id="GO:0003677">
    <property type="term" value="F:DNA binding"/>
    <property type="evidence" value="ECO:0007669"/>
    <property type="project" value="UniProtKB-KW"/>
</dbReference>
<feature type="domain" description="Helicase ATP-binding" evidence="11">
    <location>
        <begin position="281"/>
        <end position="469"/>
    </location>
</feature>
<dbReference type="PANTHER" id="PTHR30195">
    <property type="entry name" value="TYPE I SITE-SPECIFIC DEOXYRIBONUCLEASE PROTEIN SUBUNIT M AND R"/>
    <property type="match status" value="1"/>
</dbReference>
<evidence type="ECO:0000313" key="13">
    <source>
        <dbReference type="Proteomes" id="UP000001417"/>
    </source>
</evidence>
<dbReference type="SMART" id="SM00487">
    <property type="entry name" value="DEXDc"/>
    <property type="match status" value="1"/>
</dbReference>
<dbReference type="InterPro" id="IPR040980">
    <property type="entry name" value="SWI2_SNF2"/>
</dbReference>
<comment type="catalytic activity">
    <reaction evidence="1">
        <text>Endonucleolytic cleavage of DNA to give random double-stranded fragments with terminal 5'-phosphates, ATP is simultaneously hydrolyzed.</text>
        <dbReference type="EC" id="3.1.21.3"/>
    </reaction>
</comment>
<dbReference type="InterPro" id="IPR027417">
    <property type="entry name" value="P-loop_NTPase"/>
</dbReference>
<dbReference type="PANTHER" id="PTHR30195:SF16">
    <property type="entry name" value="TYPE I RESTRICTION ENZYME ENDONUCLEASE SUBUNIT"/>
    <property type="match status" value="1"/>
</dbReference>
<dbReference type="KEGG" id="bce:BC4457"/>
<reference evidence="12 13" key="1">
    <citation type="journal article" date="2003" name="Nature">
        <title>Genome sequence of Bacillus cereus and comparative analysis with Bacillus anthracis.</title>
        <authorList>
            <person name="Ivanova N."/>
            <person name="Sorokin A."/>
            <person name="Anderson I."/>
            <person name="Galleron N."/>
            <person name="Candelon B."/>
            <person name="Kapatral V."/>
            <person name="Bhattacharyya A."/>
            <person name="Reznik G."/>
            <person name="Mikhailova N."/>
            <person name="Lapidus A."/>
            <person name="Chu L."/>
            <person name="Mazur M."/>
            <person name="Goltsman E."/>
            <person name="Larsen N."/>
            <person name="D'Souza M."/>
            <person name="Walunas T."/>
            <person name="Grechkin Y."/>
            <person name="Pusch G."/>
            <person name="Haselkorn R."/>
            <person name="Fonstein M."/>
            <person name="Ehrlich S.D."/>
            <person name="Overbeek R."/>
            <person name="Kyrpides N."/>
        </authorList>
    </citation>
    <scope>NUCLEOTIDE SEQUENCE [LARGE SCALE GENOMIC DNA]</scope>
    <source>
        <strain evidence="13">ATCC 14579 / DSM 31 / CCUG 7414 / JCM 2152 / NBRC 15305 / NCIMB 9373 / NCTC 2599 / NRRL B-3711</strain>
    </source>
</reference>
<keyword evidence="9" id="KW-0067">ATP-binding</keyword>
<dbReference type="InterPro" id="IPR014001">
    <property type="entry name" value="Helicase_ATP-bd"/>
</dbReference>
<dbReference type="Gene3D" id="3.40.50.300">
    <property type="entry name" value="P-loop containing nucleotide triphosphate hydrolases"/>
    <property type="match status" value="1"/>
</dbReference>
<dbReference type="Pfam" id="PF18766">
    <property type="entry name" value="SWI2_SNF2"/>
    <property type="match status" value="1"/>
</dbReference>
<gene>
    <name evidence="12" type="ordered locus">BC_4457</name>
</gene>
<dbReference type="EC" id="3.1.21.3" evidence="3"/>
<dbReference type="PATRIC" id="fig|226900.8.peg.4608"/>
<dbReference type="InterPro" id="IPR051268">
    <property type="entry name" value="Type-I_R_enzyme_R_subunit"/>
</dbReference>
<accession>Q817S4</accession>
<keyword evidence="7" id="KW-0255">Endonuclease</keyword>
<keyword evidence="4" id="KW-0540">Nuclease</keyword>
<dbReference type="Pfam" id="PF04313">
    <property type="entry name" value="HSDR_N"/>
    <property type="match status" value="1"/>
</dbReference>
<evidence type="ECO:0000256" key="2">
    <source>
        <dbReference type="ARBA" id="ARBA00008598"/>
    </source>
</evidence>
<dbReference type="GO" id="GO:0009035">
    <property type="term" value="F:type I site-specific deoxyribonuclease activity"/>
    <property type="evidence" value="ECO:0007669"/>
    <property type="project" value="UniProtKB-EC"/>
</dbReference>
<keyword evidence="5" id="KW-0547">Nucleotide-binding</keyword>
<evidence type="ECO:0000256" key="9">
    <source>
        <dbReference type="ARBA" id="ARBA00022840"/>
    </source>
</evidence>
<keyword evidence="8 12" id="KW-0378">Hydrolase</keyword>
<keyword evidence="10" id="KW-0238">DNA-binding</keyword>
<evidence type="ECO:0000256" key="7">
    <source>
        <dbReference type="ARBA" id="ARBA00022759"/>
    </source>
</evidence>
<dbReference type="HOGENOM" id="CLU_004848_0_0_9"/>
<comment type="similarity">
    <text evidence="2">Belongs to the HsdR family.</text>
</comment>
<evidence type="ECO:0000256" key="4">
    <source>
        <dbReference type="ARBA" id="ARBA00022722"/>
    </source>
</evidence>
<keyword evidence="13" id="KW-1185">Reference proteome</keyword>